<feature type="chain" id="PRO_5002245762" description="DUF7580 domain-containing protein" evidence="1">
    <location>
        <begin position="25"/>
        <end position="625"/>
    </location>
</feature>
<sequence>MVTGVETAGLILAILPLIVNQIDAYVQGIETLKVFRDKKYRRQLEEYATGLGTQNTILINTLECALEGVVDDEDELSKLIDDPQGPSWKDPNLQAKLRRKLDRNFDVFVRNTTAVSTHLQYLSHKLGLESLSSMEVLNDANVVKREVMKFRNIFSKSVYSELLTKIGNANSALKTLIDQAHHREESGRERQQLSRPLLKCRAARKHAVNLYNAVIQGDCWKCPCKSVHRAHLRIEPLEDHEQHDQIGTIPKLRMAFSSKTSSHALAPPWQWQEVESIPVAVSAPTIITSASPASGITHPTPKRRKVRFTTALGIPGYLAVPQQVPQATSGCQAIADMCSALRADKGDNTLKGFVSIVEGPNTGQRYDIYLLDKLDATMEIQTLEDLFYRSPFAAGQTIVSRPVSRRARLSLAATLACSVLQYQGSWLKPHWRSRDILLSKAAIESTANFDRFYLSGHKVDRRNSLESQRIVQDVPVTGASPSNGAKDASIAITIGDAAGSEDESPTAITDTTRRTHNLIRCELLFPLGLTLVELSLCQSIPSLRLPEDNDAVEALASLKTAARVLDNVYYESGFRYGDVVDKCLFGLGSNNMDLEDEDFQRAVYEKIVLPLRDDLKNFEGKGPIH</sequence>
<dbReference type="STRING" id="1016849.A0A0D1VTH9"/>
<organism evidence="3 4">
    <name type="scientific">Exophiala sideris</name>
    <dbReference type="NCBI Taxonomy" id="1016849"/>
    <lineage>
        <taxon>Eukaryota</taxon>
        <taxon>Fungi</taxon>
        <taxon>Dikarya</taxon>
        <taxon>Ascomycota</taxon>
        <taxon>Pezizomycotina</taxon>
        <taxon>Eurotiomycetes</taxon>
        <taxon>Chaetothyriomycetidae</taxon>
        <taxon>Chaetothyriales</taxon>
        <taxon>Herpotrichiellaceae</taxon>
        <taxon>Exophiala</taxon>
    </lineage>
</organism>
<dbReference type="OrthoDB" id="4119166at2759"/>
<gene>
    <name evidence="3" type="ORF">PV11_07012</name>
</gene>
<dbReference type="PANTHER" id="PTHR35186:SF4">
    <property type="entry name" value="PRION-INHIBITION AND PROPAGATION HELO DOMAIN-CONTAINING PROTEIN"/>
    <property type="match status" value="1"/>
</dbReference>
<dbReference type="AlphaFoldDB" id="A0A0D1VTH9"/>
<dbReference type="HOGENOM" id="CLU_026305_1_0_1"/>
<accession>A0A0D1VTH9</accession>
<keyword evidence="1" id="KW-0732">Signal</keyword>
<evidence type="ECO:0000313" key="4">
    <source>
        <dbReference type="Proteomes" id="UP000053599"/>
    </source>
</evidence>
<dbReference type="PANTHER" id="PTHR35186">
    <property type="entry name" value="ANK_REP_REGION DOMAIN-CONTAINING PROTEIN"/>
    <property type="match status" value="1"/>
</dbReference>
<evidence type="ECO:0000313" key="3">
    <source>
        <dbReference type="EMBL" id="KIV79450.1"/>
    </source>
</evidence>
<feature type="signal peptide" evidence="1">
    <location>
        <begin position="1"/>
        <end position="24"/>
    </location>
</feature>
<name>A0A0D1VTH9_9EURO</name>
<evidence type="ECO:0000259" key="2">
    <source>
        <dbReference type="Pfam" id="PF24476"/>
    </source>
</evidence>
<feature type="domain" description="DUF7580" evidence="2">
    <location>
        <begin position="203"/>
        <end position="617"/>
    </location>
</feature>
<dbReference type="EMBL" id="KN846953">
    <property type="protein sequence ID" value="KIV79450.1"/>
    <property type="molecule type" value="Genomic_DNA"/>
</dbReference>
<reference evidence="3 4" key="1">
    <citation type="submission" date="2015-01" db="EMBL/GenBank/DDBJ databases">
        <title>The Genome Sequence of Exophiala sideris CBS121828.</title>
        <authorList>
            <consortium name="The Broad Institute Genomics Platform"/>
            <person name="Cuomo C."/>
            <person name="de Hoog S."/>
            <person name="Gorbushina A."/>
            <person name="Stielow B."/>
            <person name="Teixiera M."/>
            <person name="Abouelleil A."/>
            <person name="Chapman S.B."/>
            <person name="Priest M."/>
            <person name="Young S.K."/>
            <person name="Wortman J."/>
            <person name="Nusbaum C."/>
            <person name="Birren B."/>
        </authorList>
    </citation>
    <scope>NUCLEOTIDE SEQUENCE [LARGE SCALE GENOMIC DNA]</scope>
    <source>
        <strain evidence="3 4">CBS 121828</strain>
    </source>
</reference>
<evidence type="ECO:0000256" key="1">
    <source>
        <dbReference type="SAM" id="SignalP"/>
    </source>
</evidence>
<protein>
    <recommendedName>
        <fullName evidence="2">DUF7580 domain-containing protein</fullName>
    </recommendedName>
</protein>
<proteinExistence type="predicted"/>
<dbReference type="InterPro" id="IPR056002">
    <property type="entry name" value="DUF7580"/>
</dbReference>
<dbReference type="Pfam" id="PF24476">
    <property type="entry name" value="DUF7580"/>
    <property type="match status" value="1"/>
</dbReference>
<dbReference type="Proteomes" id="UP000053599">
    <property type="component" value="Unassembled WGS sequence"/>
</dbReference>